<sequence length="112" mass="12821">MEQLPKSSLQCHFFEPESFILKGETVILPVEARREIATLWFLLPQCHGSVRSPKAAVCILPPQDLRRPGYYGQERFPSTYLTKEKEPRSSQPSVPTLRNPSGICRLIRMSNH</sequence>
<name>R0LJB5_ANAPL</name>
<dbReference type="AlphaFoldDB" id="R0LJB5"/>
<protein>
    <submittedName>
        <fullName evidence="2">Uncharacterized protein</fullName>
    </submittedName>
</protein>
<evidence type="ECO:0000313" key="3">
    <source>
        <dbReference type="Proteomes" id="UP000296049"/>
    </source>
</evidence>
<keyword evidence="3" id="KW-1185">Reference proteome</keyword>
<proteinExistence type="predicted"/>
<gene>
    <name evidence="2" type="ORF">Anapl_06782</name>
</gene>
<reference evidence="3" key="1">
    <citation type="journal article" date="2013" name="Nat. Genet.">
        <title>The duck genome and transcriptome provide insight into an avian influenza virus reservoir species.</title>
        <authorList>
            <person name="Huang Y."/>
            <person name="Li Y."/>
            <person name="Burt D.W."/>
            <person name="Chen H."/>
            <person name="Zhang Y."/>
            <person name="Qian W."/>
            <person name="Kim H."/>
            <person name="Gan S."/>
            <person name="Zhao Y."/>
            <person name="Li J."/>
            <person name="Yi K."/>
            <person name="Feng H."/>
            <person name="Zhu P."/>
            <person name="Li B."/>
            <person name="Liu Q."/>
            <person name="Fairley S."/>
            <person name="Magor K.E."/>
            <person name="Du Z."/>
            <person name="Hu X."/>
            <person name="Goodman L."/>
            <person name="Tafer H."/>
            <person name="Vignal A."/>
            <person name="Lee T."/>
            <person name="Kim K.W."/>
            <person name="Sheng Z."/>
            <person name="An Y."/>
            <person name="Searle S."/>
            <person name="Herrero J."/>
            <person name="Groenen M.A."/>
            <person name="Crooijmans R.P."/>
            <person name="Faraut T."/>
            <person name="Cai Q."/>
            <person name="Webster R.G."/>
            <person name="Aldridge J.R."/>
            <person name="Warren W.C."/>
            <person name="Bartschat S."/>
            <person name="Kehr S."/>
            <person name="Marz M."/>
            <person name="Stadler P.F."/>
            <person name="Smith J."/>
            <person name="Kraus R.H."/>
            <person name="Zhao Y."/>
            <person name="Ren L."/>
            <person name="Fei J."/>
            <person name="Morisson M."/>
            <person name="Kaiser P."/>
            <person name="Griffin D.K."/>
            <person name="Rao M."/>
            <person name="Pitel F."/>
            <person name="Wang J."/>
            <person name="Li N."/>
        </authorList>
    </citation>
    <scope>NUCLEOTIDE SEQUENCE [LARGE SCALE GENOMIC DNA]</scope>
</reference>
<feature type="compositionally biased region" description="Polar residues" evidence="1">
    <location>
        <begin position="89"/>
        <end position="99"/>
    </location>
</feature>
<evidence type="ECO:0000313" key="2">
    <source>
        <dbReference type="EMBL" id="EOB05784.1"/>
    </source>
</evidence>
<dbReference type="Proteomes" id="UP000296049">
    <property type="component" value="Unassembled WGS sequence"/>
</dbReference>
<dbReference type="EMBL" id="KB742660">
    <property type="protein sequence ID" value="EOB05784.1"/>
    <property type="molecule type" value="Genomic_DNA"/>
</dbReference>
<feature type="region of interest" description="Disordered" evidence="1">
    <location>
        <begin position="81"/>
        <end position="101"/>
    </location>
</feature>
<organism evidence="2 3">
    <name type="scientific">Anas platyrhynchos</name>
    <name type="common">Mallard</name>
    <name type="synonym">Anas boschas</name>
    <dbReference type="NCBI Taxonomy" id="8839"/>
    <lineage>
        <taxon>Eukaryota</taxon>
        <taxon>Metazoa</taxon>
        <taxon>Chordata</taxon>
        <taxon>Craniata</taxon>
        <taxon>Vertebrata</taxon>
        <taxon>Euteleostomi</taxon>
        <taxon>Archelosauria</taxon>
        <taxon>Archosauria</taxon>
        <taxon>Dinosauria</taxon>
        <taxon>Saurischia</taxon>
        <taxon>Theropoda</taxon>
        <taxon>Coelurosauria</taxon>
        <taxon>Aves</taxon>
        <taxon>Neognathae</taxon>
        <taxon>Galloanserae</taxon>
        <taxon>Anseriformes</taxon>
        <taxon>Anatidae</taxon>
        <taxon>Anatinae</taxon>
        <taxon>Anas</taxon>
    </lineage>
</organism>
<accession>R0LJB5</accession>
<evidence type="ECO:0000256" key="1">
    <source>
        <dbReference type="SAM" id="MobiDB-lite"/>
    </source>
</evidence>